<proteinExistence type="predicted"/>
<reference evidence="2" key="1">
    <citation type="journal article" date="2020" name="Stud. Mycol.">
        <title>101 Dothideomycetes genomes: a test case for predicting lifestyles and emergence of pathogens.</title>
        <authorList>
            <person name="Haridas S."/>
            <person name="Albert R."/>
            <person name="Binder M."/>
            <person name="Bloem J."/>
            <person name="Labutti K."/>
            <person name="Salamov A."/>
            <person name="Andreopoulos B."/>
            <person name="Baker S."/>
            <person name="Barry K."/>
            <person name="Bills G."/>
            <person name="Bluhm B."/>
            <person name="Cannon C."/>
            <person name="Castanera R."/>
            <person name="Culley D."/>
            <person name="Daum C."/>
            <person name="Ezra D."/>
            <person name="Gonzalez J."/>
            <person name="Henrissat B."/>
            <person name="Kuo A."/>
            <person name="Liang C."/>
            <person name="Lipzen A."/>
            <person name="Lutzoni F."/>
            <person name="Magnuson J."/>
            <person name="Mondo S."/>
            <person name="Nolan M."/>
            <person name="Ohm R."/>
            <person name="Pangilinan J."/>
            <person name="Park H.-J."/>
            <person name="Ramirez L."/>
            <person name="Alfaro M."/>
            <person name="Sun H."/>
            <person name="Tritt A."/>
            <person name="Yoshinaga Y."/>
            <person name="Zwiers L.-H."/>
            <person name="Turgeon B."/>
            <person name="Goodwin S."/>
            <person name="Spatafora J."/>
            <person name="Crous P."/>
            <person name="Grigoriev I."/>
        </authorList>
    </citation>
    <scope>NUCLEOTIDE SEQUENCE</scope>
    <source>
        <strain evidence="2">CBS 207.26</strain>
    </source>
</reference>
<keyword evidence="3" id="KW-1185">Reference proteome</keyword>
<keyword evidence="1" id="KW-0732">Signal</keyword>
<dbReference type="AlphaFoldDB" id="A0A6A6D7B1"/>
<evidence type="ECO:0008006" key="4">
    <source>
        <dbReference type="Google" id="ProtNLM"/>
    </source>
</evidence>
<feature type="chain" id="PRO_5025610826" description="LysM domain-containing protein" evidence="1">
    <location>
        <begin position="24"/>
        <end position="89"/>
    </location>
</feature>
<accession>A0A6A6D7B1</accession>
<evidence type="ECO:0000313" key="3">
    <source>
        <dbReference type="Proteomes" id="UP000800200"/>
    </source>
</evidence>
<dbReference type="Proteomes" id="UP000800200">
    <property type="component" value="Unassembled WGS sequence"/>
</dbReference>
<evidence type="ECO:0000313" key="2">
    <source>
        <dbReference type="EMBL" id="KAF2175374.1"/>
    </source>
</evidence>
<organism evidence="2 3">
    <name type="scientific">Zopfia rhizophila CBS 207.26</name>
    <dbReference type="NCBI Taxonomy" id="1314779"/>
    <lineage>
        <taxon>Eukaryota</taxon>
        <taxon>Fungi</taxon>
        <taxon>Dikarya</taxon>
        <taxon>Ascomycota</taxon>
        <taxon>Pezizomycotina</taxon>
        <taxon>Dothideomycetes</taxon>
        <taxon>Dothideomycetes incertae sedis</taxon>
        <taxon>Zopfiaceae</taxon>
        <taxon>Zopfia</taxon>
    </lineage>
</organism>
<evidence type="ECO:0000256" key="1">
    <source>
        <dbReference type="SAM" id="SignalP"/>
    </source>
</evidence>
<name>A0A6A6D7B1_9PEZI</name>
<sequence>MEPRPGFELFWSLGRMLLLRSLALPLRVLPLSATVSTKPFQVPGSSASNWVAWYEITAGDTCDFIATCHRATVGCTQTFWRELNELNTK</sequence>
<dbReference type="EMBL" id="ML994735">
    <property type="protein sequence ID" value="KAF2175374.1"/>
    <property type="molecule type" value="Genomic_DNA"/>
</dbReference>
<dbReference type="OrthoDB" id="2281372at2759"/>
<feature type="signal peptide" evidence="1">
    <location>
        <begin position="1"/>
        <end position="23"/>
    </location>
</feature>
<gene>
    <name evidence="2" type="ORF">K469DRAFT_68193</name>
</gene>
<protein>
    <recommendedName>
        <fullName evidence="4">LysM domain-containing protein</fullName>
    </recommendedName>
</protein>